<dbReference type="InterPro" id="IPR016159">
    <property type="entry name" value="Cullin_repeat-like_dom_sf"/>
</dbReference>
<feature type="domain" description="SKP1 component POZ" evidence="6">
    <location>
        <begin position="224"/>
        <end position="286"/>
    </location>
</feature>
<keyword evidence="4" id="KW-0833">Ubl conjugation pathway</keyword>
<dbReference type="GO" id="GO:0006511">
    <property type="term" value="P:ubiquitin-dependent protein catabolic process"/>
    <property type="evidence" value="ECO:0007669"/>
    <property type="project" value="InterPro"/>
</dbReference>
<protein>
    <submittedName>
        <fullName evidence="7">Uncharacterized protein</fullName>
    </submittedName>
</protein>
<dbReference type="SUPFAM" id="SSF54695">
    <property type="entry name" value="POZ domain"/>
    <property type="match status" value="1"/>
</dbReference>
<gene>
    <name evidence="7" type="ORF">KIW84_015781</name>
</gene>
<dbReference type="Gene3D" id="3.30.710.10">
    <property type="entry name" value="Potassium Channel Kv1.1, Chain A"/>
    <property type="match status" value="1"/>
</dbReference>
<accession>A0A9D5BR79</accession>
<dbReference type="PANTHER" id="PTHR11165">
    <property type="entry name" value="SKP1"/>
    <property type="match status" value="1"/>
</dbReference>
<name>A0A9D5BR79_PEA</name>
<comment type="similarity">
    <text evidence="3">Belongs to the SKP1 family.</text>
</comment>
<comment type="pathway">
    <text evidence="1">Protein modification; protein ubiquitination.</text>
</comment>
<keyword evidence="8" id="KW-1185">Reference proteome</keyword>
<feature type="domain" description="Cullin N-terminal" evidence="5">
    <location>
        <begin position="42"/>
        <end position="206"/>
    </location>
</feature>
<evidence type="ECO:0000313" key="8">
    <source>
        <dbReference type="Proteomes" id="UP001058974"/>
    </source>
</evidence>
<dbReference type="InterPro" id="IPR016897">
    <property type="entry name" value="SKP1"/>
</dbReference>
<dbReference type="Gene3D" id="1.20.1310.10">
    <property type="entry name" value="Cullin Repeats"/>
    <property type="match status" value="1"/>
</dbReference>
<evidence type="ECO:0000256" key="4">
    <source>
        <dbReference type="ARBA" id="ARBA00022786"/>
    </source>
</evidence>
<sequence>MAQPDIQLFNAMRKLLFFLGISYKLFNTSMSFNRITSFQNRWEPLHKGIIKLFNIIEGSKPNFTPGERINLYTIVYSMCNYNHHRELSNKYREICEEYIMSKVLPSLREKKDDLLLRELLKRWSDYKVMTRHLSFIFNYLDRYIQRFMCSSLEEFNFSSFNHGVYETMNKEIMDAIFSVIDRKLAGEMIDQTFVINTLDFYINFYKCTKKDKAEVNRSSADLSKKIKLISSDGTVFEIDYAVALMCKRFEDITETISVGDDFDAFSVHKVSSKILSMIVEYCKKRRSYYKLKKWDAKFVEVDPRTLLDLTTSACYMKIESLEQLTWSKVDELIKGKTPEEIAEMFGDVDDSNSKLLEENIQKIESLEM</sequence>
<evidence type="ECO:0000259" key="5">
    <source>
        <dbReference type="Pfam" id="PF00888"/>
    </source>
</evidence>
<dbReference type="Pfam" id="PF03931">
    <property type="entry name" value="Skp1_POZ"/>
    <property type="match status" value="1"/>
</dbReference>
<comment type="caution">
    <text evidence="7">The sequence shown here is derived from an EMBL/GenBank/DDBJ whole genome shotgun (WGS) entry which is preliminary data.</text>
</comment>
<dbReference type="InterPro" id="IPR011333">
    <property type="entry name" value="SKP1/BTB/POZ_sf"/>
</dbReference>
<dbReference type="Gramene" id="Psat01G0578100-T1">
    <property type="protein sequence ID" value="KAI5448498.1"/>
    <property type="gene ID" value="KIW84_015781"/>
</dbReference>
<dbReference type="GO" id="GO:0009867">
    <property type="term" value="P:jasmonic acid mediated signaling pathway"/>
    <property type="evidence" value="ECO:0007669"/>
    <property type="project" value="UniProtKB-ARBA"/>
</dbReference>
<reference evidence="7 8" key="1">
    <citation type="journal article" date="2022" name="Nat. Genet.">
        <title>Improved pea reference genome and pan-genome highlight genomic features and evolutionary characteristics.</title>
        <authorList>
            <person name="Yang T."/>
            <person name="Liu R."/>
            <person name="Luo Y."/>
            <person name="Hu S."/>
            <person name="Wang D."/>
            <person name="Wang C."/>
            <person name="Pandey M.K."/>
            <person name="Ge S."/>
            <person name="Xu Q."/>
            <person name="Li N."/>
            <person name="Li G."/>
            <person name="Huang Y."/>
            <person name="Saxena R.K."/>
            <person name="Ji Y."/>
            <person name="Li M."/>
            <person name="Yan X."/>
            <person name="He Y."/>
            <person name="Liu Y."/>
            <person name="Wang X."/>
            <person name="Xiang C."/>
            <person name="Varshney R.K."/>
            <person name="Ding H."/>
            <person name="Gao S."/>
            <person name="Zong X."/>
        </authorList>
    </citation>
    <scope>NUCLEOTIDE SEQUENCE [LARGE SCALE GENOMIC DNA]</scope>
    <source>
        <strain evidence="7 8">cv. Zhongwan 6</strain>
    </source>
</reference>
<proteinExistence type="inferred from homology"/>
<dbReference type="InterPro" id="IPR001373">
    <property type="entry name" value="Cullin_N"/>
</dbReference>
<evidence type="ECO:0000256" key="1">
    <source>
        <dbReference type="ARBA" id="ARBA00004906"/>
    </source>
</evidence>
<organism evidence="7 8">
    <name type="scientific">Pisum sativum</name>
    <name type="common">Garden pea</name>
    <name type="synonym">Lathyrus oleraceus</name>
    <dbReference type="NCBI Taxonomy" id="3888"/>
    <lineage>
        <taxon>Eukaryota</taxon>
        <taxon>Viridiplantae</taxon>
        <taxon>Streptophyta</taxon>
        <taxon>Embryophyta</taxon>
        <taxon>Tracheophyta</taxon>
        <taxon>Spermatophyta</taxon>
        <taxon>Magnoliopsida</taxon>
        <taxon>eudicotyledons</taxon>
        <taxon>Gunneridae</taxon>
        <taxon>Pentapetalae</taxon>
        <taxon>rosids</taxon>
        <taxon>fabids</taxon>
        <taxon>Fabales</taxon>
        <taxon>Fabaceae</taxon>
        <taxon>Papilionoideae</taxon>
        <taxon>50 kb inversion clade</taxon>
        <taxon>NPAAA clade</taxon>
        <taxon>Hologalegina</taxon>
        <taxon>IRL clade</taxon>
        <taxon>Fabeae</taxon>
        <taxon>Lathyrus</taxon>
    </lineage>
</organism>
<evidence type="ECO:0000259" key="6">
    <source>
        <dbReference type="Pfam" id="PF03931"/>
    </source>
</evidence>
<dbReference type="Pfam" id="PF00888">
    <property type="entry name" value="Cullin"/>
    <property type="match status" value="1"/>
</dbReference>
<dbReference type="SUPFAM" id="SSF74788">
    <property type="entry name" value="Cullin repeat-like"/>
    <property type="match status" value="1"/>
</dbReference>
<dbReference type="GO" id="GO:0031625">
    <property type="term" value="F:ubiquitin protein ligase binding"/>
    <property type="evidence" value="ECO:0007669"/>
    <property type="project" value="InterPro"/>
</dbReference>
<comment type="similarity">
    <text evidence="2">Belongs to the cullin family.</text>
</comment>
<evidence type="ECO:0000256" key="2">
    <source>
        <dbReference type="ARBA" id="ARBA00006019"/>
    </source>
</evidence>
<dbReference type="Proteomes" id="UP001058974">
    <property type="component" value="Chromosome 1"/>
</dbReference>
<dbReference type="SUPFAM" id="SSF81382">
    <property type="entry name" value="Skp1 dimerisation domain-like"/>
    <property type="match status" value="1"/>
</dbReference>
<dbReference type="InterPro" id="IPR016073">
    <property type="entry name" value="Skp1_comp_POZ"/>
</dbReference>
<evidence type="ECO:0000313" key="7">
    <source>
        <dbReference type="EMBL" id="KAI5448498.1"/>
    </source>
</evidence>
<evidence type="ECO:0000256" key="3">
    <source>
        <dbReference type="ARBA" id="ARBA00009993"/>
    </source>
</evidence>
<dbReference type="InterPro" id="IPR036296">
    <property type="entry name" value="SKP1-like_dim_sf"/>
</dbReference>
<dbReference type="InterPro" id="IPR001232">
    <property type="entry name" value="SKP1-like"/>
</dbReference>
<dbReference type="SMART" id="SM00512">
    <property type="entry name" value="Skp1"/>
    <property type="match status" value="1"/>
</dbReference>
<dbReference type="EMBL" id="JAMSHJ010000001">
    <property type="protein sequence ID" value="KAI5448498.1"/>
    <property type="molecule type" value="Genomic_DNA"/>
</dbReference>
<dbReference type="AlphaFoldDB" id="A0A9D5BR79"/>